<evidence type="ECO:0000313" key="3">
    <source>
        <dbReference type="Proteomes" id="UP000244173"/>
    </source>
</evidence>
<dbReference type="RefSeq" id="WP_036386950.1">
    <property type="nucleotide sequence ID" value="NZ_CP028519.1"/>
</dbReference>
<dbReference type="PANTHER" id="PTHR42831:SF1">
    <property type="entry name" value="FE-S PROTEIN MATURATION AUXILIARY FACTOR YITW"/>
    <property type="match status" value="1"/>
</dbReference>
<dbReference type="SUPFAM" id="SSF117916">
    <property type="entry name" value="Fe-S cluster assembly (FSCA) domain-like"/>
    <property type="match status" value="1"/>
</dbReference>
<sequence length="107" mass="11981">MANIDRNGVLDLLRDVIDPELGFNIVDIGLIYGVELGADSLSVSMTMTSPACPMGDMLYDDVRQTLLDALPDDWQIDVSVVWEPAWSPARMSPELRQRFGWQDDQPV</sequence>
<dbReference type="STRING" id="1122240.GCA_000620105_03722"/>
<dbReference type="InterPro" id="IPR052339">
    <property type="entry name" value="Fe-S_Maturation_MIP18"/>
</dbReference>
<feature type="domain" description="MIP18 family-like" evidence="1">
    <location>
        <begin position="9"/>
        <end position="77"/>
    </location>
</feature>
<dbReference type="Proteomes" id="UP000244173">
    <property type="component" value="Chromosome"/>
</dbReference>
<evidence type="ECO:0000313" key="2">
    <source>
        <dbReference type="EMBL" id="AVY93053.1"/>
    </source>
</evidence>
<dbReference type="Gene3D" id="3.30.300.130">
    <property type="entry name" value="Fe-S cluster assembly (FSCA)"/>
    <property type="match status" value="1"/>
</dbReference>
<reference evidence="2 3" key="1">
    <citation type="submission" date="2018-04" db="EMBL/GenBank/DDBJ databases">
        <title>Denitrifier Microvirgula.</title>
        <authorList>
            <person name="Anderson E."/>
            <person name="Jang J."/>
            <person name="Ishii S."/>
        </authorList>
    </citation>
    <scope>NUCLEOTIDE SEQUENCE [LARGE SCALE GENOMIC DNA]</scope>
    <source>
        <strain evidence="2 3">BE2.4</strain>
    </source>
</reference>
<dbReference type="AlphaFoldDB" id="A0A2S0P6W9"/>
<dbReference type="InterPro" id="IPR034904">
    <property type="entry name" value="FSCA_dom_sf"/>
</dbReference>
<name>A0A2S0P6W9_9NEIS</name>
<dbReference type="InterPro" id="IPR002744">
    <property type="entry name" value="MIP18-like"/>
</dbReference>
<dbReference type="EMBL" id="CP028519">
    <property type="protein sequence ID" value="AVY93053.1"/>
    <property type="molecule type" value="Genomic_DNA"/>
</dbReference>
<dbReference type="KEGG" id="maer:DAI18_02595"/>
<dbReference type="Pfam" id="PF01883">
    <property type="entry name" value="FeS_assembly_P"/>
    <property type="match status" value="1"/>
</dbReference>
<evidence type="ECO:0000259" key="1">
    <source>
        <dbReference type="Pfam" id="PF01883"/>
    </source>
</evidence>
<dbReference type="OrthoDB" id="9805360at2"/>
<gene>
    <name evidence="2" type="ORF">DAI18_02595</name>
</gene>
<proteinExistence type="predicted"/>
<organism evidence="2 3">
    <name type="scientific">Microvirgula aerodenitrificans</name>
    <dbReference type="NCBI Taxonomy" id="57480"/>
    <lineage>
        <taxon>Bacteria</taxon>
        <taxon>Pseudomonadati</taxon>
        <taxon>Pseudomonadota</taxon>
        <taxon>Betaproteobacteria</taxon>
        <taxon>Neisseriales</taxon>
        <taxon>Aquaspirillaceae</taxon>
        <taxon>Microvirgula</taxon>
    </lineage>
</organism>
<keyword evidence="3" id="KW-1185">Reference proteome</keyword>
<protein>
    <submittedName>
        <fullName evidence="2">Metal-sulfur cluster assembly factor</fullName>
    </submittedName>
</protein>
<dbReference type="PANTHER" id="PTHR42831">
    <property type="entry name" value="FE-S PROTEIN MATURATION AUXILIARY FACTOR YITW"/>
    <property type="match status" value="1"/>
</dbReference>
<accession>A0A2S0P6W9</accession>